<evidence type="ECO:0000256" key="2">
    <source>
        <dbReference type="ARBA" id="ARBA00022747"/>
    </source>
</evidence>
<evidence type="ECO:0000256" key="3">
    <source>
        <dbReference type="ARBA" id="ARBA00023125"/>
    </source>
</evidence>
<evidence type="ECO:0000313" key="6">
    <source>
        <dbReference type="Proteomes" id="UP001205531"/>
    </source>
</evidence>
<feature type="domain" description="Type I restriction modification DNA specificity" evidence="4">
    <location>
        <begin position="302"/>
        <end position="468"/>
    </location>
</feature>
<name>A0AAW5IEQ1_9BACT</name>
<keyword evidence="5" id="KW-0540">Nuclease</keyword>
<gene>
    <name evidence="5" type="ORF">NNC64_01710</name>
</gene>
<keyword evidence="5" id="KW-0255">Endonuclease</keyword>
<dbReference type="SUPFAM" id="SSF116734">
    <property type="entry name" value="DNA methylase specificity domain"/>
    <property type="match status" value="2"/>
</dbReference>
<dbReference type="GO" id="GO:0004519">
    <property type="term" value="F:endonuclease activity"/>
    <property type="evidence" value="ECO:0007669"/>
    <property type="project" value="UniProtKB-KW"/>
</dbReference>
<dbReference type="RefSeq" id="WP_118312409.1">
    <property type="nucleotide sequence ID" value="NZ_JANDWY010000002.1"/>
</dbReference>
<dbReference type="EMBL" id="JANDWZ010000002">
    <property type="protein sequence ID" value="MCP9563293.1"/>
    <property type="molecule type" value="Genomic_DNA"/>
</dbReference>
<accession>A0AAW5IEQ1</accession>
<dbReference type="Gene3D" id="3.90.220.20">
    <property type="entry name" value="DNA methylase specificity domains"/>
    <property type="match status" value="2"/>
</dbReference>
<comment type="similarity">
    <text evidence="1">Belongs to the type-I restriction system S methylase family.</text>
</comment>
<proteinExistence type="inferred from homology"/>
<keyword evidence="5" id="KW-0378">Hydrolase</keyword>
<dbReference type="Proteomes" id="UP001205531">
    <property type="component" value="Unassembled WGS sequence"/>
</dbReference>
<feature type="domain" description="Type I restriction modification DNA specificity" evidence="4">
    <location>
        <begin position="98"/>
        <end position="235"/>
    </location>
</feature>
<dbReference type="InterPro" id="IPR051212">
    <property type="entry name" value="Type-I_RE_S_subunit"/>
</dbReference>
<dbReference type="CDD" id="cd17246">
    <property type="entry name" value="RMtype1_S_SonII-TRD2-CR2_like"/>
    <property type="match status" value="1"/>
</dbReference>
<reference evidence="5" key="1">
    <citation type="submission" date="2022-07" db="EMBL/GenBank/DDBJ databases">
        <title>Prevotella copri.</title>
        <authorList>
            <person name="Yang C."/>
        </authorList>
    </citation>
    <scope>NUCLEOTIDE SEQUENCE</scope>
    <source>
        <strain evidence="5">HF2107</strain>
    </source>
</reference>
<comment type="caution">
    <text evidence="5">The sequence shown here is derived from an EMBL/GenBank/DDBJ whole genome shotgun (WGS) entry which is preliminary data.</text>
</comment>
<dbReference type="InterPro" id="IPR044946">
    <property type="entry name" value="Restrct_endonuc_typeI_TRD_sf"/>
</dbReference>
<evidence type="ECO:0000256" key="1">
    <source>
        <dbReference type="ARBA" id="ARBA00010923"/>
    </source>
</evidence>
<sequence length="473" mass="53224">MDTKALRQKILDLAIHGKLVPQDPNDEPASVLLERIRAEKERLIKEGKIKKGKKSAKTSDKPHYPFELPKGWKWCRLEDYVFSVTDGDHQAPPKVSKGIPFLVISNIADGSLDFSNTRYVPEEYYEKIQMERKPKRGDILFSVTGSYGIVVNIKTDRLFCFQRHIGLIKPTISNEYLSFVLMSNYIKSLCDKLATGTAQKTVGLDTLRSLYVPIAPIEEQERIVAKIKHLLLQISFLEAGKGKLVAAIKQAKSKILDLAIHGKLVPQDPNDEPASELLKRINPKAEITCDNPQYGKLPFVIPSSWEWVKLSGIAKSNIGLTYRPTDIVSTGVPVYRSNNIRNGKIDTTDLVKVSTKILEKQLLHVGDLLICARNGSRNLIGKNAIISELKEPTSFGAFMAVCRSAYNQWIRIVLNSEYFDRYLDDSNSATINQVTQKMLLALPIPLPPHQEQHRIVAKIEELFAQLDKIEASL</sequence>
<evidence type="ECO:0000259" key="4">
    <source>
        <dbReference type="Pfam" id="PF01420"/>
    </source>
</evidence>
<keyword evidence="2" id="KW-0680">Restriction system</keyword>
<protein>
    <submittedName>
        <fullName evidence="5">Restriction endonuclease subunit S</fullName>
    </submittedName>
</protein>
<dbReference type="PANTHER" id="PTHR43140:SF1">
    <property type="entry name" value="TYPE I RESTRICTION ENZYME ECOKI SPECIFICITY SUBUNIT"/>
    <property type="match status" value="1"/>
</dbReference>
<dbReference type="InterPro" id="IPR000055">
    <property type="entry name" value="Restrct_endonuc_typeI_TRD"/>
</dbReference>
<dbReference type="Pfam" id="PF01420">
    <property type="entry name" value="Methylase_S"/>
    <property type="match status" value="2"/>
</dbReference>
<organism evidence="5 6">
    <name type="scientific">Segatella copri</name>
    <dbReference type="NCBI Taxonomy" id="165179"/>
    <lineage>
        <taxon>Bacteria</taxon>
        <taxon>Pseudomonadati</taxon>
        <taxon>Bacteroidota</taxon>
        <taxon>Bacteroidia</taxon>
        <taxon>Bacteroidales</taxon>
        <taxon>Prevotellaceae</taxon>
        <taxon>Segatella</taxon>
    </lineage>
</organism>
<dbReference type="AlphaFoldDB" id="A0AAW5IEQ1"/>
<dbReference type="GO" id="GO:0009307">
    <property type="term" value="P:DNA restriction-modification system"/>
    <property type="evidence" value="ECO:0007669"/>
    <property type="project" value="UniProtKB-KW"/>
</dbReference>
<keyword evidence="3" id="KW-0238">DNA-binding</keyword>
<evidence type="ECO:0000313" key="5">
    <source>
        <dbReference type="EMBL" id="MCP9563293.1"/>
    </source>
</evidence>
<dbReference type="GO" id="GO:0003677">
    <property type="term" value="F:DNA binding"/>
    <property type="evidence" value="ECO:0007669"/>
    <property type="project" value="UniProtKB-KW"/>
</dbReference>
<dbReference type="PANTHER" id="PTHR43140">
    <property type="entry name" value="TYPE-1 RESTRICTION ENZYME ECOKI SPECIFICITY PROTEIN"/>
    <property type="match status" value="1"/>
</dbReference>